<dbReference type="GO" id="GO:0000455">
    <property type="term" value="P:enzyme-directed rRNA pseudouridine synthesis"/>
    <property type="evidence" value="ECO:0007669"/>
    <property type="project" value="TreeGrafter"/>
</dbReference>
<reference evidence="5 6" key="1">
    <citation type="submission" date="2013-10" db="EMBL/GenBank/DDBJ databases">
        <title>Antibiotic resistance diversity of beta-lactamase producers in the General Hospital Vienna.</title>
        <authorList>
            <person name="Barisic I."/>
            <person name="Mitteregger D."/>
            <person name="Hirschl A.M."/>
            <person name="Noehammer C."/>
            <person name="Wiesinger-Mayr H."/>
        </authorList>
    </citation>
    <scope>NUCLEOTIDE SEQUENCE [LARGE SCALE GENOMIC DNA]</scope>
    <source>
        <strain evidence="5 6">ISC11</strain>
    </source>
</reference>
<dbReference type="Gene3D" id="3.30.2350.10">
    <property type="entry name" value="Pseudouridine synthase"/>
    <property type="match status" value="1"/>
</dbReference>
<sequence length="93" mass="10397">MCYETGKSAQTEYEVVEFTADNTARVVLKPITGRSHQLRVHMLALGHPILGDRFYAPPEALALAPRLLLHAEMLTITHPEYGNSMTFKVPADF</sequence>
<feature type="domain" description="Pseudouridine synthase RsuA/RluA-like" evidence="4">
    <location>
        <begin position="3"/>
        <end position="43"/>
    </location>
</feature>
<accession>A0A7G2IH32</accession>
<dbReference type="PANTHER" id="PTHR21600">
    <property type="entry name" value="MITOCHONDRIAL RNA PSEUDOURIDINE SYNTHASE"/>
    <property type="match status" value="1"/>
</dbReference>
<dbReference type="InterPro" id="IPR006145">
    <property type="entry name" value="PsdUridine_synth_RsuA/RluA"/>
</dbReference>
<evidence type="ECO:0000313" key="6">
    <source>
        <dbReference type="Proteomes" id="UP000019194"/>
    </source>
</evidence>
<dbReference type="GO" id="GO:0004730">
    <property type="term" value="F:pseudouridylate synthase activity"/>
    <property type="evidence" value="ECO:0007669"/>
    <property type="project" value="UniProtKB-EC"/>
</dbReference>
<dbReference type="GO" id="GO:0003723">
    <property type="term" value="F:RNA binding"/>
    <property type="evidence" value="ECO:0007669"/>
    <property type="project" value="InterPro"/>
</dbReference>
<evidence type="ECO:0000256" key="3">
    <source>
        <dbReference type="ARBA" id="ARBA00023235"/>
    </source>
</evidence>
<dbReference type="GO" id="GO:0008033">
    <property type="term" value="P:tRNA processing"/>
    <property type="evidence" value="ECO:0007669"/>
    <property type="project" value="UniProtKB-KW"/>
</dbReference>
<dbReference type="InterPro" id="IPR050188">
    <property type="entry name" value="RluA_PseudoU_synthase"/>
</dbReference>
<keyword evidence="5" id="KW-0456">Lyase</keyword>
<dbReference type="PANTHER" id="PTHR21600:SF91">
    <property type="entry name" value="DUAL-SPECIFICITY RNA PSEUDOURIDINE SYNTHASE RLUA"/>
    <property type="match status" value="1"/>
</dbReference>
<dbReference type="GO" id="GO:0140098">
    <property type="term" value="F:catalytic activity, acting on RNA"/>
    <property type="evidence" value="ECO:0007669"/>
    <property type="project" value="UniProtKB-ARBA"/>
</dbReference>
<dbReference type="Proteomes" id="UP000019194">
    <property type="component" value="Unassembled WGS sequence"/>
</dbReference>
<comment type="similarity">
    <text evidence="1">Belongs to the pseudouridine synthase RluA family.</text>
</comment>
<proteinExistence type="inferred from homology"/>
<evidence type="ECO:0000256" key="2">
    <source>
        <dbReference type="ARBA" id="ARBA00022694"/>
    </source>
</evidence>
<dbReference type="SUPFAM" id="SSF55120">
    <property type="entry name" value="Pseudouridine synthase"/>
    <property type="match status" value="1"/>
</dbReference>
<name>A0A7G2IH32_CITFR</name>
<protein>
    <submittedName>
        <fullName evidence="5">Ribosomal large subunit pseudouridine synthase A</fullName>
        <ecNumber evidence="5">4.2.1.70</ecNumber>
    </submittedName>
</protein>
<dbReference type="AlphaFoldDB" id="A0A7G2IH32"/>
<dbReference type="InterPro" id="IPR020103">
    <property type="entry name" value="PsdUridine_synth_cat_dom_sf"/>
</dbReference>
<comment type="caution">
    <text evidence="5">The sequence shown here is derived from an EMBL/GenBank/DDBJ whole genome shotgun (WGS) entry which is preliminary data.</text>
</comment>
<evidence type="ECO:0000256" key="1">
    <source>
        <dbReference type="ARBA" id="ARBA00010876"/>
    </source>
</evidence>
<evidence type="ECO:0000313" key="5">
    <source>
        <dbReference type="EMBL" id="CDL36297.1"/>
    </source>
</evidence>
<keyword evidence="3" id="KW-0413">Isomerase</keyword>
<organism evidence="5 6">
    <name type="scientific">Citrobacter freundii</name>
    <dbReference type="NCBI Taxonomy" id="546"/>
    <lineage>
        <taxon>Bacteria</taxon>
        <taxon>Pseudomonadati</taxon>
        <taxon>Pseudomonadota</taxon>
        <taxon>Gammaproteobacteria</taxon>
        <taxon>Enterobacterales</taxon>
        <taxon>Enterobacteriaceae</taxon>
        <taxon>Citrobacter</taxon>
        <taxon>Citrobacter freundii complex</taxon>
    </lineage>
</organism>
<dbReference type="EC" id="4.2.1.70" evidence="5"/>
<dbReference type="Pfam" id="PF00849">
    <property type="entry name" value="PseudoU_synth_2"/>
    <property type="match status" value="1"/>
</dbReference>
<dbReference type="GO" id="GO:0009982">
    <property type="term" value="F:pseudouridine synthase activity"/>
    <property type="evidence" value="ECO:0007669"/>
    <property type="project" value="InterPro"/>
</dbReference>
<evidence type="ECO:0000259" key="4">
    <source>
        <dbReference type="Pfam" id="PF00849"/>
    </source>
</evidence>
<keyword evidence="2" id="KW-0819">tRNA processing</keyword>
<dbReference type="EMBL" id="CBWP010000010">
    <property type="protein sequence ID" value="CDL36297.1"/>
    <property type="molecule type" value="Genomic_DNA"/>
</dbReference>